<keyword evidence="8" id="KW-0560">Oxidoreductase</keyword>
<proteinExistence type="inferred from homology"/>
<dbReference type="InterPro" id="IPR010096">
    <property type="entry name" value="NADH-Q_OxRdtase_suN/2"/>
</dbReference>
<comment type="subunit">
    <text evidence="5">NDH-1 is composed of 14 different subunits. Subunits NuoA, H, J, K, L, M, N constitute the membrane sector of the complex.</text>
</comment>
<dbReference type="PANTHER" id="PTHR22773">
    <property type="entry name" value="NADH DEHYDROGENASE"/>
    <property type="match status" value="1"/>
</dbReference>
<evidence type="ECO:0000256" key="6">
    <source>
        <dbReference type="RuleBase" id="RU000320"/>
    </source>
</evidence>
<feature type="transmembrane region" description="Helical" evidence="5">
    <location>
        <begin position="461"/>
        <end position="487"/>
    </location>
</feature>
<comment type="caution">
    <text evidence="8">The sequence shown here is derived from an EMBL/GenBank/DDBJ whole genome shotgun (WGS) entry which is preliminary data.</text>
</comment>
<dbReference type="PATRIC" id="fig|1196324.3.peg.3807"/>
<dbReference type="NCBIfam" id="NF004446">
    <property type="entry name" value="PRK05777.2-4"/>
    <property type="match status" value="1"/>
</dbReference>
<feature type="domain" description="NADH:quinone oxidoreductase/Mrp antiporter transmembrane" evidence="7">
    <location>
        <begin position="127"/>
        <end position="425"/>
    </location>
</feature>
<dbReference type="Pfam" id="PF00361">
    <property type="entry name" value="Proton_antipo_M"/>
    <property type="match status" value="1"/>
</dbReference>
<feature type="transmembrane region" description="Helical" evidence="5">
    <location>
        <begin position="420"/>
        <end position="440"/>
    </location>
</feature>
<feature type="transmembrane region" description="Helical" evidence="5">
    <location>
        <begin position="80"/>
        <end position="98"/>
    </location>
</feature>
<dbReference type="HAMAP" id="MF_00445">
    <property type="entry name" value="NDH1_NuoN_1"/>
    <property type="match status" value="1"/>
</dbReference>
<keyword evidence="5" id="KW-1278">Translocase</keyword>
<feature type="transmembrane region" description="Helical" evidence="5">
    <location>
        <begin position="287"/>
        <end position="305"/>
    </location>
</feature>
<comment type="similarity">
    <text evidence="5">Belongs to the complex I subunit 2 family.</text>
</comment>
<dbReference type="EMBL" id="AKKV01000045">
    <property type="protein sequence ID" value="EIT83781.1"/>
    <property type="molecule type" value="Genomic_DNA"/>
</dbReference>
<dbReference type="Proteomes" id="UP000004080">
    <property type="component" value="Unassembled WGS sequence"/>
</dbReference>
<dbReference type="GO" id="GO:0005886">
    <property type="term" value="C:plasma membrane"/>
    <property type="evidence" value="ECO:0007669"/>
    <property type="project" value="UniProtKB-SubCell"/>
</dbReference>
<comment type="catalytic activity">
    <reaction evidence="5">
        <text>a quinone + NADH + 5 H(+)(in) = a quinol + NAD(+) + 4 H(+)(out)</text>
        <dbReference type="Rhea" id="RHEA:57888"/>
        <dbReference type="ChEBI" id="CHEBI:15378"/>
        <dbReference type="ChEBI" id="CHEBI:24646"/>
        <dbReference type="ChEBI" id="CHEBI:57540"/>
        <dbReference type="ChEBI" id="CHEBI:57945"/>
        <dbReference type="ChEBI" id="CHEBI:132124"/>
    </reaction>
</comment>
<dbReference type="GO" id="GO:0042773">
    <property type="term" value="P:ATP synthesis coupled electron transport"/>
    <property type="evidence" value="ECO:0007669"/>
    <property type="project" value="InterPro"/>
</dbReference>
<feature type="transmembrane region" description="Helical" evidence="5">
    <location>
        <begin position="110"/>
        <end position="125"/>
    </location>
</feature>
<evidence type="ECO:0000256" key="4">
    <source>
        <dbReference type="ARBA" id="ARBA00023136"/>
    </source>
</evidence>
<keyword evidence="5" id="KW-1003">Cell membrane</keyword>
<feature type="transmembrane region" description="Helical" evidence="5">
    <location>
        <begin position="162"/>
        <end position="184"/>
    </location>
</feature>
<dbReference type="AlphaFoldDB" id="I8IWB6"/>
<reference evidence="8 9" key="1">
    <citation type="journal article" date="2012" name="J. Bacteriol.">
        <title>Genome of Bacillus macauensis ZFHKF-1, a Long-Chain-Forming Bacterium.</title>
        <authorList>
            <person name="Cai L."/>
            <person name="Zhang T."/>
        </authorList>
    </citation>
    <scope>NUCLEOTIDE SEQUENCE [LARGE SCALE GENOMIC DNA]</scope>
    <source>
        <strain evidence="8 9">ZFHKF-1</strain>
    </source>
</reference>
<feature type="transmembrane region" description="Helical" evidence="5">
    <location>
        <begin position="40"/>
        <end position="60"/>
    </location>
</feature>
<feature type="transmembrane region" description="Helical" evidence="5">
    <location>
        <begin position="242"/>
        <end position="267"/>
    </location>
</feature>
<dbReference type="OrthoDB" id="9811718at2"/>
<dbReference type="InterPro" id="IPR001750">
    <property type="entry name" value="ND/Mrp_TM"/>
</dbReference>
<evidence type="ECO:0000313" key="9">
    <source>
        <dbReference type="Proteomes" id="UP000004080"/>
    </source>
</evidence>
<sequence length="498" mass="54962">MNWQAIEWGAMLPELIVLGTSLLLILLDLFLRKTVSRRPLGFLALLGVAGAFSALVLQLHEPSIQLFHDMYRVDGFSKTFKMLLLIGTFLVLCLAYDAKLGREENVRGEFYYLILTALVGAMFMASSADMITLFIGLELLSVSSYIMAGLKKHDAQSTEAAFKYVVSGGIATAITLFGMSYLFGLSGETNLYSMAKALQETALPDQSYMLVFAFFITFTGLAFKIASVPFHMWAPDVYEGAMVPVTAFLSVVSKTAGFIFIIRFFVLVFMMSKGVNSDSLLQQVQPYIIWLSGITMLVGSIIALRQSNVKRLFAYSSIAQAGFILAAFSVFTPALFETMWFYLFAYVLMNIGAFAVIQEVTTRNNDTGMTSFEGLGKQSPWLALAMTIFLLSLAGIPATVGFIGKFGILIALLGYGGLHYVLAGILIAATLLSYVYYFNLIVQMYFRTGEVKEKRRSQKGLLIVTIVCAAATVIFGIVPNIALHFFYEQFSISTFLQL</sequence>
<dbReference type="GO" id="GO:0008137">
    <property type="term" value="F:NADH dehydrogenase (ubiquinone) activity"/>
    <property type="evidence" value="ECO:0007669"/>
    <property type="project" value="InterPro"/>
</dbReference>
<protein>
    <recommendedName>
        <fullName evidence="5">NADH-quinone oxidoreductase subunit N</fullName>
        <ecNumber evidence="5">7.1.1.-</ecNumber>
    </recommendedName>
    <alternativeName>
        <fullName evidence="5">NADH dehydrogenase I subunit N</fullName>
    </alternativeName>
    <alternativeName>
        <fullName evidence="5">NDH-1 subunit N</fullName>
    </alternativeName>
</protein>
<comment type="subcellular location">
    <subcellularLocation>
        <location evidence="1 5">Cell membrane</location>
        <topology evidence="1 5">Multi-pass membrane protein</topology>
    </subcellularLocation>
    <subcellularLocation>
        <location evidence="6">Membrane</location>
        <topology evidence="6">Multi-pass membrane protein</topology>
    </subcellularLocation>
</comment>
<dbReference type="GO" id="GO:0048038">
    <property type="term" value="F:quinone binding"/>
    <property type="evidence" value="ECO:0007669"/>
    <property type="project" value="UniProtKB-KW"/>
</dbReference>
<comment type="function">
    <text evidence="5">NDH-1 shuttles electrons from NADH, via FMN and iron-sulfur (Fe-S) centers, to quinones in the respiratory chain. The immediate electron acceptor for the enzyme in this species is believed to be a menaquinone. Couples the redox reaction to proton translocation (for every two electrons transferred, four hydrogen ions are translocated across the cytoplasmic membrane), and thus conserves the redox energy in a proton gradient.</text>
</comment>
<keyword evidence="5" id="KW-0874">Quinone</keyword>
<feature type="transmembrane region" description="Helical" evidence="5">
    <location>
        <begin position="340"/>
        <end position="360"/>
    </location>
</feature>
<keyword evidence="2 5" id="KW-0812">Transmembrane</keyword>
<keyword evidence="3 5" id="KW-1133">Transmembrane helix</keyword>
<evidence type="ECO:0000313" key="8">
    <source>
        <dbReference type="EMBL" id="EIT83781.1"/>
    </source>
</evidence>
<keyword evidence="8" id="KW-0830">Ubiquinone</keyword>
<feature type="transmembrane region" description="Helical" evidence="5">
    <location>
        <begin position="312"/>
        <end position="334"/>
    </location>
</feature>
<evidence type="ECO:0000256" key="1">
    <source>
        <dbReference type="ARBA" id="ARBA00004651"/>
    </source>
</evidence>
<organism evidence="8 9">
    <name type="scientific">Fictibacillus macauensis ZFHKF-1</name>
    <dbReference type="NCBI Taxonomy" id="1196324"/>
    <lineage>
        <taxon>Bacteria</taxon>
        <taxon>Bacillati</taxon>
        <taxon>Bacillota</taxon>
        <taxon>Bacilli</taxon>
        <taxon>Bacillales</taxon>
        <taxon>Fictibacillaceae</taxon>
        <taxon>Fictibacillus</taxon>
    </lineage>
</organism>
<dbReference type="GO" id="GO:0050136">
    <property type="term" value="F:NADH dehydrogenase (quinone) (non-electrogenic) activity"/>
    <property type="evidence" value="ECO:0007669"/>
    <property type="project" value="UniProtKB-UniRule"/>
</dbReference>
<dbReference type="NCBIfam" id="TIGR01770">
    <property type="entry name" value="NDH_I_N"/>
    <property type="match status" value="1"/>
</dbReference>
<feature type="transmembrane region" description="Helical" evidence="5">
    <location>
        <begin position="12"/>
        <end position="31"/>
    </location>
</feature>
<accession>I8IWB6</accession>
<evidence type="ECO:0000259" key="7">
    <source>
        <dbReference type="Pfam" id="PF00361"/>
    </source>
</evidence>
<keyword evidence="9" id="KW-1185">Reference proteome</keyword>
<dbReference type="EC" id="7.1.1.-" evidence="5"/>
<feature type="transmembrane region" description="Helical" evidence="5">
    <location>
        <begin position="208"/>
        <end position="230"/>
    </location>
</feature>
<dbReference type="RefSeq" id="WP_007203806.1">
    <property type="nucleotide sequence ID" value="NZ_AKKV01000045.1"/>
</dbReference>
<keyword evidence="5" id="KW-0813">Transport</keyword>
<keyword evidence="5" id="KW-0520">NAD</keyword>
<name>I8IWB6_9BACL</name>
<dbReference type="STRING" id="1196324.A374_18696"/>
<evidence type="ECO:0000256" key="5">
    <source>
        <dbReference type="HAMAP-Rule" id="MF_00445"/>
    </source>
</evidence>
<evidence type="ECO:0000256" key="2">
    <source>
        <dbReference type="ARBA" id="ARBA00022692"/>
    </source>
</evidence>
<feature type="transmembrane region" description="Helical" evidence="5">
    <location>
        <begin position="131"/>
        <end position="150"/>
    </location>
</feature>
<gene>
    <name evidence="5" type="primary">nuoN</name>
    <name evidence="8" type="ORF">A374_18696</name>
</gene>
<keyword evidence="4 5" id="KW-0472">Membrane</keyword>
<feature type="transmembrane region" description="Helical" evidence="5">
    <location>
        <begin position="381"/>
        <end position="414"/>
    </location>
</feature>
<dbReference type="eggNOG" id="COG1007">
    <property type="taxonomic scope" value="Bacteria"/>
</dbReference>
<evidence type="ECO:0000256" key="3">
    <source>
        <dbReference type="ARBA" id="ARBA00022989"/>
    </source>
</evidence>